<evidence type="ECO:0000313" key="3">
    <source>
        <dbReference type="EMBL" id="RMZ69663.1"/>
    </source>
</evidence>
<dbReference type="EMBL" id="KE747820">
    <property type="protein sequence ID" value="RMZ69663.1"/>
    <property type="molecule type" value="Genomic_DNA"/>
</dbReference>
<dbReference type="Proteomes" id="UP000265663">
    <property type="component" value="Unassembled WGS sequence"/>
</dbReference>
<sequence length="102" mass="11717">MFYLIQYSISNLNAFMLILTIGYSLYCYVDNAKSTESIGKKEDTNEKSHKEEIHEKNDNLSDVNNSPFIYLFKIRGGCRKLLLRVIQSNSGELLKLLVPSHV</sequence>
<keyword evidence="2" id="KW-0812">Transmembrane</keyword>
<dbReference type="AlphaFoldDB" id="A0A3M7M5A0"/>
<keyword evidence="2" id="KW-1133">Transmembrane helix</keyword>
<keyword evidence="2" id="KW-0472">Membrane</keyword>
<evidence type="ECO:0000256" key="2">
    <source>
        <dbReference type="SAM" id="Phobius"/>
    </source>
</evidence>
<gene>
    <name evidence="3" type="ORF">GMOD_00010335</name>
</gene>
<reference evidence="3 4" key="1">
    <citation type="journal article" date="2014" name="PLoS ONE">
        <title>De novo Genome Assembly of the Fungal Plant Pathogen Pyrenophora semeniperda.</title>
        <authorList>
            <person name="Soliai M.M."/>
            <person name="Meyer S.E."/>
            <person name="Udall J.A."/>
            <person name="Elzinga D.E."/>
            <person name="Hermansen R.A."/>
            <person name="Bodily P.M."/>
            <person name="Hart A.A."/>
            <person name="Coleman C.E."/>
        </authorList>
    </citation>
    <scope>NUCLEOTIDE SEQUENCE [LARGE SCALE GENOMIC DNA]</scope>
    <source>
        <strain evidence="3 4">CCB06</strain>
        <tissue evidence="3">Mycelium</tissue>
    </source>
</reference>
<protein>
    <submittedName>
        <fullName evidence="3">Uncharacterized protein</fullName>
    </submittedName>
</protein>
<dbReference type="OrthoDB" id="3690411at2759"/>
<keyword evidence="4" id="KW-1185">Reference proteome</keyword>
<proteinExistence type="predicted"/>
<accession>A0A3M7M5A0</accession>
<evidence type="ECO:0000313" key="4">
    <source>
        <dbReference type="Proteomes" id="UP000265663"/>
    </source>
</evidence>
<feature type="transmembrane region" description="Helical" evidence="2">
    <location>
        <begin position="12"/>
        <end position="29"/>
    </location>
</feature>
<feature type="region of interest" description="Disordered" evidence="1">
    <location>
        <begin position="38"/>
        <end position="58"/>
    </location>
</feature>
<organism evidence="3 4">
    <name type="scientific">Pyrenophora seminiperda CCB06</name>
    <dbReference type="NCBI Taxonomy" id="1302712"/>
    <lineage>
        <taxon>Eukaryota</taxon>
        <taxon>Fungi</taxon>
        <taxon>Dikarya</taxon>
        <taxon>Ascomycota</taxon>
        <taxon>Pezizomycotina</taxon>
        <taxon>Dothideomycetes</taxon>
        <taxon>Pleosporomycetidae</taxon>
        <taxon>Pleosporales</taxon>
        <taxon>Pleosporineae</taxon>
        <taxon>Pleosporaceae</taxon>
        <taxon>Pyrenophora</taxon>
    </lineage>
</organism>
<evidence type="ECO:0000256" key="1">
    <source>
        <dbReference type="SAM" id="MobiDB-lite"/>
    </source>
</evidence>
<name>A0A3M7M5A0_9PLEO</name>